<comment type="caution">
    <text evidence="1">The sequence shown here is derived from an EMBL/GenBank/DDBJ whole genome shotgun (WGS) entry which is preliminary data.</text>
</comment>
<name>G2E5Z2_9GAMM</name>
<accession>G2E5Z2</accession>
<keyword evidence="2" id="KW-1185">Reference proteome</keyword>
<dbReference type="Proteomes" id="UP000004200">
    <property type="component" value="Unassembled WGS sequence"/>
</dbReference>
<reference evidence="1 2" key="1">
    <citation type="submission" date="2011-06" db="EMBL/GenBank/DDBJ databases">
        <title>The draft genome of Thiorhodococcus drewsii AZ1.</title>
        <authorList>
            <consortium name="US DOE Joint Genome Institute (JGI-PGF)"/>
            <person name="Lucas S."/>
            <person name="Han J."/>
            <person name="Lapidus A."/>
            <person name="Cheng J.-F."/>
            <person name="Goodwin L."/>
            <person name="Pitluck S."/>
            <person name="Peters L."/>
            <person name="Land M.L."/>
            <person name="Hauser L."/>
            <person name="Vogl K."/>
            <person name="Liu Z."/>
            <person name="Imhoff J."/>
            <person name="Thiel V."/>
            <person name="Frigaard N.-U."/>
            <person name="Bryant D.A."/>
            <person name="Woyke T.J."/>
        </authorList>
    </citation>
    <scope>NUCLEOTIDE SEQUENCE [LARGE SCALE GENOMIC DNA]</scope>
    <source>
        <strain evidence="1 2">AZ1</strain>
    </source>
</reference>
<evidence type="ECO:0000313" key="2">
    <source>
        <dbReference type="Proteomes" id="UP000004200"/>
    </source>
</evidence>
<evidence type="ECO:0000313" key="1">
    <source>
        <dbReference type="EMBL" id="EGV28477.1"/>
    </source>
</evidence>
<proteinExistence type="predicted"/>
<dbReference type="AlphaFoldDB" id="G2E5Z2"/>
<organism evidence="1 2">
    <name type="scientific">Thiorhodococcus drewsii AZ1</name>
    <dbReference type="NCBI Taxonomy" id="765913"/>
    <lineage>
        <taxon>Bacteria</taxon>
        <taxon>Pseudomonadati</taxon>
        <taxon>Pseudomonadota</taxon>
        <taxon>Gammaproteobacteria</taxon>
        <taxon>Chromatiales</taxon>
        <taxon>Chromatiaceae</taxon>
        <taxon>Thiorhodococcus</taxon>
    </lineage>
</organism>
<dbReference type="EMBL" id="AFWT01000036">
    <property type="protein sequence ID" value="EGV28477.1"/>
    <property type="molecule type" value="Genomic_DNA"/>
</dbReference>
<sequence length="169" mass="19264">MLPIVLYNGAQSWSAAETLEPLEPLEPLIEPVPLALEVYRPRQGYLFLDEQRLAKSAKLPVRNLSTALFQLEASRSSEEAMRIVRTLIDWLKEPEQTGLRRAFAVWFGRIFLPKPGQSHQASLIFEKPNILLIPTHFAAFSPFSNTLQIRFNWVRSRSQGAISAEACFR</sequence>
<dbReference type="PATRIC" id="fig|765913.3.peg.3768"/>
<protein>
    <recommendedName>
        <fullName evidence="3">Transposase (putative) YhgA-like domain-containing protein</fullName>
    </recommendedName>
</protein>
<dbReference type="eggNOG" id="COG5464">
    <property type="taxonomic scope" value="Bacteria"/>
</dbReference>
<evidence type="ECO:0008006" key="3">
    <source>
        <dbReference type="Google" id="ProtNLM"/>
    </source>
</evidence>
<gene>
    <name evidence="1" type="ORF">ThidrDRAFT_3705</name>
</gene>